<gene>
    <name evidence="1" type="ORF">ElyMa_001558300</name>
</gene>
<accession>A0AAV4JCB5</accession>
<reference evidence="1 2" key="1">
    <citation type="journal article" date="2021" name="Elife">
        <title>Chloroplast acquisition without the gene transfer in kleptoplastic sea slugs, Plakobranchus ocellatus.</title>
        <authorList>
            <person name="Maeda T."/>
            <person name="Takahashi S."/>
            <person name="Yoshida T."/>
            <person name="Shimamura S."/>
            <person name="Takaki Y."/>
            <person name="Nagai Y."/>
            <person name="Toyoda A."/>
            <person name="Suzuki Y."/>
            <person name="Arimoto A."/>
            <person name="Ishii H."/>
            <person name="Satoh N."/>
            <person name="Nishiyama T."/>
            <person name="Hasebe M."/>
            <person name="Maruyama T."/>
            <person name="Minagawa J."/>
            <person name="Obokata J."/>
            <person name="Shigenobu S."/>
        </authorList>
    </citation>
    <scope>NUCLEOTIDE SEQUENCE [LARGE SCALE GENOMIC DNA]</scope>
</reference>
<keyword evidence="2" id="KW-1185">Reference proteome</keyword>
<organism evidence="1 2">
    <name type="scientific">Elysia marginata</name>
    <dbReference type="NCBI Taxonomy" id="1093978"/>
    <lineage>
        <taxon>Eukaryota</taxon>
        <taxon>Metazoa</taxon>
        <taxon>Spiralia</taxon>
        <taxon>Lophotrochozoa</taxon>
        <taxon>Mollusca</taxon>
        <taxon>Gastropoda</taxon>
        <taxon>Heterobranchia</taxon>
        <taxon>Euthyneura</taxon>
        <taxon>Panpulmonata</taxon>
        <taxon>Sacoglossa</taxon>
        <taxon>Placobranchoidea</taxon>
        <taxon>Plakobranchidae</taxon>
        <taxon>Elysia</taxon>
    </lineage>
</organism>
<sequence>KGTLNGVVFWTEFSFDGDSHISNGVLEDDWQGEKVKWDMFSKQAVKLMRHGRPVGPDSKISIATHFIPEVGDFTFTVK</sequence>
<dbReference type="AlphaFoldDB" id="A0AAV4JCB5"/>
<protein>
    <submittedName>
        <fullName evidence="1">Protein arginine N-methyltransferase 7</fullName>
    </submittedName>
</protein>
<evidence type="ECO:0000313" key="1">
    <source>
        <dbReference type="EMBL" id="GFS19995.1"/>
    </source>
</evidence>
<evidence type="ECO:0000313" key="2">
    <source>
        <dbReference type="Proteomes" id="UP000762676"/>
    </source>
</evidence>
<dbReference type="EMBL" id="BMAT01003095">
    <property type="protein sequence ID" value="GFS19995.1"/>
    <property type="molecule type" value="Genomic_DNA"/>
</dbReference>
<dbReference type="Gene3D" id="2.70.160.11">
    <property type="entry name" value="Hnrnp arginine n-methyltransferase1"/>
    <property type="match status" value="1"/>
</dbReference>
<feature type="non-terminal residue" evidence="1">
    <location>
        <position position="1"/>
    </location>
</feature>
<comment type="caution">
    <text evidence="1">The sequence shown here is derived from an EMBL/GenBank/DDBJ whole genome shotgun (WGS) entry which is preliminary data.</text>
</comment>
<proteinExistence type="predicted"/>
<dbReference type="Proteomes" id="UP000762676">
    <property type="component" value="Unassembled WGS sequence"/>
</dbReference>
<name>A0AAV4JCB5_9GAST</name>